<organism evidence="2 3">
    <name type="scientific">Pararhodobacter zhoushanensis</name>
    <dbReference type="NCBI Taxonomy" id="2479545"/>
    <lineage>
        <taxon>Bacteria</taxon>
        <taxon>Pseudomonadati</taxon>
        <taxon>Pseudomonadota</taxon>
        <taxon>Alphaproteobacteria</taxon>
        <taxon>Rhodobacterales</taxon>
        <taxon>Paracoccaceae</taxon>
        <taxon>Pararhodobacter</taxon>
    </lineage>
</organism>
<evidence type="ECO:0000256" key="1">
    <source>
        <dbReference type="SAM" id="SignalP"/>
    </source>
</evidence>
<keyword evidence="3" id="KW-1185">Reference proteome</keyword>
<comment type="caution">
    <text evidence="2">The sequence shown here is derived from an EMBL/GenBank/DDBJ whole genome shotgun (WGS) entry which is preliminary data.</text>
</comment>
<gene>
    <name evidence="2" type="ORF">OKW52_07100</name>
</gene>
<evidence type="ECO:0000313" key="2">
    <source>
        <dbReference type="EMBL" id="MCW1932035.1"/>
    </source>
</evidence>
<proteinExistence type="predicted"/>
<dbReference type="Proteomes" id="UP001208938">
    <property type="component" value="Unassembled WGS sequence"/>
</dbReference>
<dbReference type="RefSeq" id="WP_264505106.1">
    <property type="nucleotide sequence ID" value="NZ_JAPDFL010000001.1"/>
</dbReference>
<sequence>MATFPRFLPLALCAMASFAQAAQADPLRIELNALHPRDGACQLVFVAQNGTGADVSRLVLEAVLFGQQGQVAAMTLLDLQDLPADRMRVRSFEIGGLSCGDVSRLLINGLNECAPADSAACTAPLALESRVPVEVLQ</sequence>
<accession>A0ABT3GX07</accession>
<name>A0ABT3GX07_9RHOB</name>
<keyword evidence="1" id="KW-0732">Signal</keyword>
<dbReference type="EMBL" id="JAPDFL010000001">
    <property type="protein sequence ID" value="MCW1932035.1"/>
    <property type="molecule type" value="Genomic_DNA"/>
</dbReference>
<feature type="chain" id="PRO_5046232261" description="Tat pathway signal protein" evidence="1">
    <location>
        <begin position="22"/>
        <end position="137"/>
    </location>
</feature>
<reference evidence="2 3" key="1">
    <citation type="submission" date="2022-10" db="EMBL/GenBank/DDBJ databases">
        <title>Pararhodobacter sp. nov., isolated from marine algae.</title>
        <authorList>
            <person name="Choi B.J."/>
            <person name="Kim J.M."/>
            <person name="Lee J.K."/>
            <person name="Choi D.G."/>
            <person name="Jeon C.O."/>
        </authorList>
    </citation>
    <scope>NUCLEOTIDE SEQUENCE [LARGE SCALE GENOMIC DNA]</scope>
    <source>
        <strain evidence="2 3">ZQ420</strain>
    </source>
</reference>
<feature type="signal peptide" evidence="1">
    <location>
        <begin position="1"/>
        <end position="21"/>
    </location>
</feature>
<evidence type="ECO:0000313" key="3">
    <source>
        <dbReference type="Proteomes" id="UP001208938"/>
    </source>
</evidence>
<evidence type="ECO:0008006" key="4">
    <source>
        <dbReference type="Google" id="ProtNLM"/>
    </source>
</evidence>
<protein>
    <recommendedName>
        <fullName evidence="4">Tat pathway signal protein</fullName>
    </recommendedName>
</protein>